<evidence type="ECO:0000256" key="2">
    <source>
        <dbReference type="SAM" id="MobiDB-lite"/>
    </source>
</evidence>
<comment type="similarity">
    <text evidence="1">Belongs to the UPF0488 family.</text>
</comment>
<organism evidence="3 4">
    <name type="scientific">Nicrophorus vespilloides</name>
    <name type="common">Boreal carrion beetle</name>
    <dbReference type="NCBI Taxonomy" id="110193"/>
    <lineage>
        <taxon>Eukaryota</taxon>
        <taxon>Metazoa</taxon>
        <taxon>Ecdysozoa</taxon>
        <taxon>Arthropoda</taxon>
        <taxon>Hexapoda</taxon>
        <taxon>Insecta</taxon>
        <taxon>Pterygota</taxon>
        <taxon>Neoptera</taxon>
        <taxon>Endopterygota</taxon>
        <taxon>Coleoptera</taxon>
        <taxon>Polyphaga</taxon>
        <taxon>Staphyliniformia</taxon>
        <taxon>Silphidae</taxon>
        <taxon>Nicrophorinae</taxon>
        <taxon>Nicrophorus</taxon>
    </lineage>
</organism>
<dbReference type="PANTHER" id="PTHR13602">
    <property type="entry name" value="UPF0488 PROTEIN C8ORF33"/>
    <property type="match status" value="1"/>
</dbReference>
<dbReference type="InterPro" id="IPR029274">
    <property type="entry name" value="DUF4615"/>
</dbReference>
<dbReference type="GeneID" id="108557971"/>
<protein>
    <submittedName>
        <fullName evidence="4">UPF0488 protein CG14286</fullName>
    </submittedName>
</protein>
<dbReference type="PANTHER" id="PTHR13602:SF2">
    <property type="entry name" value="UPF0488 PROTEIN C8ORF33"/>
    <property type="match status" value="1"/>
</dbReference>
<feature type="region of interest" description="Disordered" evidence="2">
    <location>
        <begin position="1"/>
        <end position="23"/>
    </location>
</feature>
<evidence type="ECO:0000313" key="4">
    <source>
        <dbReference type="RefSeq" id="XP_017770209.1"/>
    </source>
</evidence>
<evidence type="ECO:0000256" key="1">
    <source>
        <dbReference type="ARBA" id="ARBA00005707"/>
    </source>
</evidence>
<gene>
    <name evidence="4" type="primary">LOC108557971</name>
</gene>
<dbReference type="Proteomes" id="UP000695000">
    <property type="component" value="Unplaced"/>
</dbReference>
<sequence length="182" mass="20430">MPPKRAPPKAKPPKIVDSSAEDGNSDVLDSEMVNQFQLELCWCIQNLQQALASGKLSSKQVQDHTKALNTLMNNAAPLVKRRQVMRLSFGDYRKKMAEDAKKFNKVKGNITLKAATPSTDSMFLKKSAKPETKSSNLTSDLSNLKLEVDNEKVETKSNDKTEFSFKPSNNSFQFNFNIEENK</sequence>
<reference evidence="4" key="1">
    <citation type="submission" date="2025-08" db="UniProtKB">
        <authorList>
            <consortium name="RefSeq"/>
        </authorList>
    </citation>
    <scope>IDENTIFICATION</scope>
    <source>
        <tissue evidence="4">Whole Larva</tissue>
    </source>
</reference>
<feature type="compositionally biased region" description="Basic residues" evidence="2">
    <location>
        <begin position="1"/>
        <end position="12"/>
    </location>
</feature>
<dbReference type="RefSeq" id="XP_017770209.1">
    <property type="nucleotide sequence ID" value="XM_017914720.1"/>
</dbReference>
<keyword evidence="3" id="KW-1185">Reference proteome</keyword>
<evidence type="ECO:0000313" key="3">
    <source>
        <dbReference type="Proteomes" id="UP000695000"/>
    </source>
</evidence>
<proteinExistence type="inferred from homology"/>
<accession>A0ABM1M6K9</accession>
<dbReference type="Pfam" id="PF15393">
    <property type="entry name" value="DUF4615"/>
    <property type="match status" value="1"/>
</dbReference>
<name>A0ABM1M6K9_NICVS</name>